<feature type="region of interest" description="Disordered" evidence="1">
    <location>
        <begin position="295"/>
        <end position="394"/>
    </location>
</feature>
<feature type="compositionally biased region" description="Polar residues" evidence="1">
    <location>
        <begin position="150"/>
        <end position="161"/>
    </location>
</feature>
<accession>A0A072PGB0</accession>
<dbReference type="VEuPathDB" id="FungiDB:A1O9_09042"/>
<dbReference type="AlphaFoldDB" id="A0A072PGB0"/>
<name>A0A072PGB0_9EURO</name>
<feature type="compositionally biased region" description="Polar residues" evidence="1">
    <location>
        <begin position="216"/>
        <end position="229"/>
    </location>
</feature>
<feature type="region of interest" description="Disordered" evidence="1">
    <location>
        <begin position="97"/>
        <end position="276"/>
    </location>
</feature>
<feature type="compositionally biased region" description="Polar residues" evidence="1">
    <location>
        <begin position="528"/>
        <end position="538"/>
    </location>
</feature>
<dbReference type="GeneID" id="25283952"/>
<reference evidence="2 3" key="1">
    <citation type="submission" date="2013-03" db="EMBL/GenBank/DDBJ databases">
        <title>The Genome Sequence of Exophiala aquamarina CBS 119918.</title>
        <authorList>
            <consortium name="The Broad Institute Genomics Platform"/>
            <person name="Cuomo C."/>
            <person name="de Hoog S."/>
            <person name="Gorbushina A."/>
            <person name="Walker B."/>
            <person name="Young S.K."/>
            <person name="Zeng Q."/>
            <person name="Gargeya S."/>
            <person name="Fitzgerald M."/>
            <person name="Haas B."/>
            <person name="Abouelleil A."/>
            <person name="Allen A.W."/>
            <person name="Alvarado L."/>
            <person name="Arachchi H.M."/>
            <person name="Berlin A.M."/>
            <person name="Chapman S.B."/>
            <person name="Gainer-Dewar J."/>
            <person name="Goldberg J."/>
            <person name="Griggs A."/>
            <person name="Gujja S."/>
            <person name="Hansen M."/>
            <person name="Howarth C."/>
            <person name="Imamovic A."/>
            <person name="Ireland A."/>
            <person name="Larimer J."/>
            <person name="McCowan C."/>
            <person name="Murphy C."/>
            <person name="Pearson M."/>
            <person name="Poon T.W."/>
            <person name="Priest M."/>
            <person name="Roberts A."/>
            <person name="Saif S."/>
            <person name="Shea T."/>
            <person name="Sisk P."/>
            <person name="Sykes S."/>
            <person name="Wortman J."/>
            <person name="Nusbaum C."/>
            <person name="Birren B."/>
        </authorList>
    </citation>
    <scope>NUCLEOTIDE SEQUENCE [LARGE SCALE GENOMIC DNA]</scope>
    <source>
        <strain evidence="2 3">CBS 119918</strain>
    </source>
</reference>
<feature type="compositionally biased region" description="Basic and acidic residues" evidence="1">
    <location>
        <begin position="539"/>
        <end position="553"/>
    </location>
</feature>
<feature type="compositionally biased region" description="Basic and acidic residues" evidence="1">
    <location>
        <begin position="438"/>
        <end position="478"/>
    </location>
</feature>
<proteinExistence type="predicted"/>
<dbReference type="STRING" id="1182545.A0A072PGB0"/>
<gene>
    <name evidence="2" type="ORF">A1O9_09042</name>
</gene>
<evidence type="ECO:0000313" key="2">
    <source>
        <dbReference type="EMBL" id="KEF54600.1"/>
    </source>
</evidence>
<dbReference type="Proteomes" id="UP000027920">
    <property type="component" value="Unassembled WGS sequence"/>
</dbReference>
<organism evidence="2 3">
    <name type="scientific">Exophiala aquamarina CBS 119918</name>
    <dbReference type="NCBI Taxonomy" id="1182545"/>
    <lineage>
        <taxon>Eukaryota</taxon>
        <taxon>Fungi</taxon>
        <taxon>Dikarya</taxon>
        <taxon>Ascomycota</taxon>
        <taxon>Pezizomycotina</taxon>
        <taxon>Eurotiomycetes</taxon>
        <taxon>Chaetothyriomycetidae</taxon>
        <taxon>Chaetothyriales</taxon>
        <taxon>Herpotrichiellaceae</taxon>
        <taxon>Exophiala</taxon>
    </lineage>
</organism>
<feature type="compositionally biased region" description="Basic and acidic residues" evidence="1">
    <location>
        <begin position="340"/>
        <end position="351"/>
    </location>
</feature>
<comment type="caution">
    <text evidence="2">The sequence shown here is derived from an EMBL/GenBank/DDBJ whole genome shotgun (WGS) entry which is preliminary data.</text>
</comment>
<evidence type="ECO:0000256" key="1">
    <source>
        <dbReference type="SAM" id="MobiDB-lite"/>
    </source>
</evidence>
<feature type="region of interest" description="Disordered" evidence="1">
    <location>
        <begin position="1"/>
        <end position="21"/>
    </location>
</feature>
<dbReference type="OrthoDB" id="284473at2759"/>
<feature type="region of interest" description="Disordered" evidence="1">
    <location>
        <begin position="438"/>
        <end position="592"/>
    </location>
</feature>
<feature type="compositionally biased region" description="Basic and acidic residues" evidence="1">
    <location>
        <begin position="9"/>
        <end position="21"/>
    </location>
</feature>
<dbReference type="HOGENOM" id="CLU_019574_0_0_1"/>
<dbReference type="EMBL" id="AMGV01000009">
    <property type="protein sequence ID" value="KEF54600.1"/>
    <property type="molecule type" value="Genomic_DNA"/>
</dbReference>
<protein>
    <submittedName>
        <fullName evidence="2">Uncharacterized protein</fullName>
    </submittedName>
</protein>
<evidence type="ECO:0000313" key="3">
    <source>
        <dbReference type="Proteomes" id="UP000027920"/>
    </source>
</evidence>
<dbReference type="RefSeq" id="XP_013257190.1">
    <property type="nucleotide sequence ID" value="XM_013401736.1"/>
</dbReference>
<sequence length="839" mass="92659">MSQGMNKNSSDKHYLSKDTRRTSEIISQLDDRLDRLRQSILPKQPYLVSVPSDVPYRHSSRFVNTWYEGTPFDRDEEQLQYISFLSRQREEESLLKVEGSWADDQGSRIDEDTLSPKTIPITGQHTPADRGHRKKISLKDYKTNRRASPESASQPPDTTSPKKPIPEPAEQRPAAAIVPESAAENGAPHPVQHHKEPRSQESGRGAVFTDGHHSSPPRTQTHKPTSSPTPAKRRKLSGTPEEREAATMSTKVEAQSTVMKMPRLLSPTLPSPQKQIGLPELLSPLLPPSLAKAISTPSDTISIGSPAAGSHSRTDSVRAILASADLDDSPTSKGGIVAGDRARSDSQHSARDSFPGTPNTTKPVLGVKPLSKIGTKLGTPLQQGARASPGPRQRHTIILKYGKKNRKRVEALLKLGPRAKKTIVKNEDSAIRIIPDVKPKKELARHETNEAVHAADSKPKNDTMPDESREGRREKDAQSKSAAPDNSKPEKKRKLEISTPLGRKRLKPSAESDKRPSTPVQLAGKAPTASQSKSTFSTPKKELKSTAMRRVESSDYQDVPTPTGGRGRVSTPVAVPKPSPQPPTATSSREEERHLWTNMNTKFFALGRSLKHEGTKIGPSANGEVKGYSGKSVALLTEALICFMINISAQAHARPGVDPGWTSIIPYHIFLWRASRKHVHLHGLVVQLGAVCRQLIHKCDMDRLARDPLPDDYCNSAPTPGSDGNTKTNEDAEKYKKSYIEFKDNLIQNARELQTAWLEGSRQLSPDILKRDYPNTFSKRAKDSSVRMQEKPTPSKVPKEFYLPLDANTTAFEAARFGLAFLQEWAEKENVEWKTSVEL</sequence>
<feature type="compositionally biased region" description="Basic and acidic residues" evidence="1">
    <location>
        <begin position="487"/>
        <end position="496"/>
    </location>
</feature>
<keyword evidence="3" id="KW-1185">Reference proteome</keyword>
<feature type="compositionally biased region" description="Polar residues" evidence="1">
    <location>
        <begin position="247"/>
        <end position="258"/>
    </location>
</feature>